<dbReference type="EMBL" id="QHKM01000015">
    <property type="protein sequence ID" value="RAK62232.1"/>
    <property type="molecule type" value="Genomic_DNA"/>
</dbReference>
<dbReference type="Proteomes" id="UP000248553">
    <property type="component" value="Unassembled WGS sequence"/>
</dbReference>
<name>A0A328B446_9BACT</name>
<gene>
    <name evidence="2" type="ORF">DLM85_23990</name>
</gene>
<evidence type="ECO:0000313" key="2">
    <source>
        <dbReference type="EMBL" id="RAK62232.1"/>
    </source>
</evidence>
<keyword evidence="3" id="KW-1185">Reference proteome</keyword>
<accession>A0A328B446</accession>
<protein>
    <recommendedName>
        <fullName evidence="4">T9SS C-terminal target domain-containing protein</fullName>
    </recommendedName>
</protein>
<evidence type="ECO:0008006" key="4">
    <source>
        <dbReference type="Google" id="ProtNLM"/>
    </source>
</evidence>
<dbReference type="RefSeq" id="WP_111480726.1">
    <property type="nucleotide sequence ID" value="NZ_QHKM01000015.1"/>
</dbReference>
<organism evidence="2 3">
    <name type="scientific">Hymenobacter edaphi</name>
    <dbReference type="NCBI Taxonomy" id="2211146"/>
    <lineage>
        <taxon>Bacteria</taxon>
        <taxon>Pseudomonadati</taxon>
        <taxon>Bacteroidota</taxon>
        <taxon>Cytophagia</taxon>
        <taxon>Cytophagales</taxon>
        <taxon>Hymenobacteraceae</taxon>
        <taxon>Hymenobacter</taxon>
    </lineage>
</organism>
<keyword evidence="1" id="KW-0732">Signal</keyword>
<comment type="caution">
    <text evidence="2">The sequence shown here is derived from an EMBL/GenBank/DDBJ whole genome shotgun (WGS) entry which is preliminary data.</text>
</comment>
<sequence length="292" mass="32110">MLRHFCFLPLLCALGAAPVAGHAQARPYDPLLRANANWQGSIHDFFTRTPYSYVVAGTTTVAGRPFTYFIVHRFNQQFLLREDAAQRRVYILYPGDPQERLLYDFTLQPGATFNLTYGSSARQMPMRVLQRDSVWTALGYRTRIVLSGSNLGSETWVEGVGSEHSLLYLADGVGTDPVPVLYCAGRGTQHLYTGQYAPATAPCPRPLPTRTALPAAVLQLQPQPDGSLQLALTDSNVLVAQTTVTDAVGRRLFTCAGLPASPLPAQRWGRGLYVVSLVSKRGDVLTRKFQQP</sequence>
<dbReference type="OrthoDB" id="1413366at2"/>
<evidence type="ECO:0000256" key="1">
    <source>
        <dbReference type="SAM" id="SignalP"/>
    </source>
</evidence>
<dbReference type="AlphaFoldDB" id="A0A328B446"/>
<feature type="chain" id="PRO_5016278709" description="T9SS C-terminal target domain-containing protein" evidence="1">
    <location>
        <begin position="26"/>
        <end position="292"/>
    </location>
</feature>
<proteinExistence type="predicted"/>
<reference evidence="3" key="1">
    <citation type="submission" date="2018-05" db="EMBL/GenBank/DDBJ databases">
        <authorList>
            <person name="Nie L."/>
        </authorList>
    </citation>
    <scope>NUCLEOTIDE SEQUENCE [LARGE SCALE GENOMIC DNA]</scope>
    <source>
        <strain evidence="3">NL</strain>
    </source>
</reference>
<evidence type="ECO:0000313" key="3">
    <source>
        <dbReference type="Proteomes" id="UP000248553"/>
    </source>
</evidence>
<feature type="signal peptide" evidence="1">
    <location>
        <begin position="1"/>
        <end position="25"/>
    </location>
</feature>